<dbReference type="AlphaFoldDB" id="B1KE21"/>
<dbReference type="HOGENOM" id="CLU_000445_107_19_6"/>
<dbReference type="InterPro" id="IPR003660">
    <property type="entry name" value="HAMP_dom"/>
</dbReference>
<accession>B1KE21</accession>
<evidence type="ECO:0000256" key="4">
    <source>
        <dbReference type="ARBA" id="ARBA00022519"/>
    </source>
</evidence>
<evidence type="ECO:0000256" key="6">
    <source>
        <dbReference type="ARBA" id="ARBA00022989"/>
    </source>
</evidence>
<feature type="domain" description="T-SNARE coiled-coil homology" evidence="13">
    <location>
        <begin position="542"/>
        <end position="604"/>
    </location>
</feature>
<dbReference type="FunFam" id="1.10.287.950:FF:000001">
    <property type="entry name" value="Methyl-accepting chemotaxis sensory transducer"/>
    <property type="match status" value="1"/>
</dbReference>
<keyword evidence="8 10" id="KW-0807">Transducer</keyword>
<dbReference type="PROSITE" id="PS50111">
    <property type="entry name" value="CHEMOTAXIS_TRANSDUC_2"/>
    <property type="match status" value="1"/>
</dbReference>
<dbReference type="CDD" id="cd12913">
    <property type="entry name" value="PDC1_MCP_like"/>
    <property type="match status" value="1"/>
</dbReference>
<protein>
    <submittedName>
        <fullName evidence="15">Methyl-accepting chemotaxis sensory transducer with Cache sensor</fullName>
    </submittedName>
</protein>
<organism evidence="15 16">
    <name type="scientific">Shewanella woodyi (strain ATCC 51908 / MS32)</name>
    <dbReference type="NCBI Taxonomy" id="392500"/>
    <lineage>
        <taxon>Bacteria</taxon>
        <taxon>Pseudomonadati</taxon>
        <taxon>Pseudomonadota</taxon>
        <taxon>Gammaproteobacteria</taxon>
        <taxon>Alteromonadales</taxon>
        <taxon>Shewanellaceae</taxon>
        <taxon>Shewanella</taxon>
    </lineage>
</organism>
<dbReference type="SMART" id="SM00304">
    <property type="entry name" value="HAMP"/>
    <property type="match status" value="1"/>
</dbReference>
<keyword evidence="2" id="KW-1003">Cell membrane</keyword>
<dbReference type="GO" id="GO:0006935">
    <property type="term" value="P:chemotaxis"/>
    <property type="evidence" value="ECO:0007669"/>
    <property type="project" value="UniProtKB-KW"/>
</dbReference>
<dbReference type="PANTHER" id="PTHR32089">
    <property type="entry name" value="METHYL-ACCEPTING CHEMOTAXIS PROTEIN MCPB"/>
    <property type="match status" value="1"/>
</dbReference>
<dbReference type="CDD" id="cd06225">
    <property type="entry name" value="HAMP"/>
    <property type="match status" value="1"/>
</dbReference>
<dbReference type="SUPFAM" id="SSF58104">
    <property type="entry name" value="Methyl-accepting chemotaxis protein (MCP) signaling domain"/>
    <property type="match status" value="1"/>
</dbReference>
<dbReference type="Gene3D" id="1.10.287.950">
    <property type="entry name" value="Methyl-accepting chemotaxis protein"/>
    <property type="match status" value="1"/>
</dbReference>
<dbReference type="InterPro" id="IPR004089">
    <property type="entry name" value="MCPsignal_dom"/>
</dbReference>
<dbReference type="EMBL" id="CP000961">
    <property type="protein sequence ID" value="ACA85007.1"/>
    <property type="molecule type" value="Genomic_DNA"/>
</dbReference>
<dbReference type="eggNOG" id="COG0840">
    <property type="taxonomic scope" value="Bacteria"/>
</dbReference>
<feature type="transmembrane region" description="Helical" evidence="11">
    <location>
        <begin position="276"/>
        <end position="300"/>
    </location>
</feature>
<evidence type="ECO:0000256" key="2">
    <source>
        <dbReference type="ARBA" id="ARBA00022475"/>
    </source>
</evidence>
<keyword evidence="7 11" id="KW-0472">Membrane</keyword>
<name>B1KE21_SHEWM</name>
<sequence precursor="true">MTLTIKRKMQIAVLAICATISIVQSYISITQLERETSSSISDSIHQTSQTTSQYITEWLKTRKKILLTNERLISHSSDVEREMLFTLRAGDFMSVYAGLADGTVIFGNKEEVWPDNYDPRNRNWYLKAKSSSEIIVTEPYADFDGSTVITLAKAFSGQLNGVLAADLTVDHIARRVKDLEIPNNGFAFLLDENHKILAYSDESKLHQAADRIDPYLTSSTIQKMRDSNTLETANWGYDKQEKLLQLTPIQGTGWTLGVIEDKGIAFAPVKQEINKILLADSLLFTLIFILASLAINRLFAPLNMLSKAVKSLSEGNGDLTRRFEVKQQDEIGLLSGYMNDFLENLQTIMTSLTTDVQGLSQQIDRSLILANQASEGVSHQHQDVAQIATAIHEMSAAANEVANHAEVTASAAQASAQSCQQGQAIISKSNDSIAQLSTQLSSTTKVVNQLESNSAEINQIISTIQGIAEQTNLLALNAAIEAARAGEQGRGFAVVADEVRVLSQRTHDSTEEIRQMISSLQENSQQVVQSMMTSTELANESVLFADKAQSSLGLITNSISEISDMATQIASAVEEQRAVSEEISKNTQAINDVSNSLAQQTQEVSDSADTMQLISANISKQITQFKI</sequence>
<reference evidence="15 16" key="1">
    <citation type="submission" date="2008-02" db="EMBL/GenBank/DDBJ databases">
        <title>Complete sequence of Shewanella woodyi ATCC 51908.</title>
        <authorList>
            <consortium name="US DOE Joint Genome Institute"/>
            <person name="Copeland A."/>
            <person name="Lucas S."/>
            <person name="Lapidus A."/>
            <person name="Glavina del Rio T."/>
            <person name="Dalin E."/>
            <person name="Tice H."/>
            <person name="Bruce D."/>
            <person name="Goodwin L."/>
            <person name="Pitluck S."/>
            <person name="Sims D."/>
            <person name="Brettin T."/>
            <person name="Detter J.C."/>
            <person name="Han C."/>
            <person name="Kuske C.R."/>
            <person name="Schmutz J."/>
            <person name="Larimer F."/>
            <person name="Land M."/>
            <person name="Hauser L."/>
            <person name="Kyrpides N."/>
            <person name="Lykidis A."/>
            <person name="Zhao J.-S."/>
            <person name="Richardson P."/>
        </authorList>
    </citation>
    <scope>NUCLEOTIDE SEQUENCE [LARGE SCALE GENOMIC DNA]</scope>
    <source>
        <strain evidence="16">ATCC 51908 / MS32</strain>
    </source>
</reference>
<dbReference type="CDD" id="cd12912">
    <property type="entry name" value="PDC2_MCP_like"/>
    <property type="match status" value="1"/>
</dbReference>
<dbReference type="InterPro" id="IPR029151">
    <property type="entry name" value="Sensor-like_sf"/>
</dbReference>
<proteinExistence type="inferred from homology"/>
<evidence type="ECO:0000256" key="9">
    <source>
        <dbReference type="ARBA" id="ARBA00029447"/>
    </source>
</evidence>
<dbReference type="SUPFAM" id="SSF103190">
    <property type="entry name" value="Sensory domain-like"/>
    <property type="match status" value="1"/>
</dbReference>
<evidence type="ECO:0000256" key="8">
    <source>
        <dbReference type="ARBA" id="ARBA00023224"/>
    </source>
</evidence>
<evidence type="ECO:0000313" key="16">
    <source>
        <dbReference type="Proteomes" id="UP000002168"/>
    </source>
</evidence>
<dbReference type="Pfam" id="PF02743">
    <property type="entry name" value="dCache_1"/>
    <property type="match status" value="1"/>
</dbReference>
<gene>
    <name evidence="15" type="ordered locus">Swoo_0712</name>
</gene>
<evidence type="ECO:0000256" key="10">
    <source>
        <dbReference type="PROSITE-ProRule" id="PRU00284"/>
    </source>
</evidence>
<evidence type="ECO:0000256" key="7">
    <source>
        <dbReference type="ARBA" id="ARBA00023136"/>
    </source>
</evidence>
<keyword evidence="5 11" id="KW-0812">Transmembrane</keyword>
<evidence type="ECO:0000256" key="11">
    <source>
        <dbReference type="SAM" id="Phobius"/>
    </source>
</evidence>
<evidence type="ECO:0000256" key="1">
    <source>
        <dbReference type="ARBA" id="ARBA00004429"/>
    </source>
</evidence>
<dbReference type="PANTHER" id="PTHR32089:SF117">
    <property type="entry name" value="METHYL ACCEPTING SENSORY TRANSDUCER WITH CACHE_1 SMALL MOLECULE BINDING DOMAIN"/>
    <property type="match status" value="1"/>
</dbReference>
<dbReference type="PROSITE" id="PS50885">
    <property type="entry name" value="HAMP"/>
    <property type="match status" value="1"/>
</dbReference>
<feature type="domain" description="HAMP" evidence="14">
    <location>
        <begin position="296"/>
        <end position="350"/>
    </location>
</feature>
<keyword evidence="4" id="KW-0997">Cell inner membrane</keyword>
<comment type="subcellular location">
    <subcellularLocation>
        <location evidence="1">Cell inner membrane</location>
        <topology evidence="1">Multi-pass membrane protein</topology>
    </subcellularLocation>
</comment>
<dbReference type="GO" id="GO:0005886">
    <property type="term" value="C:plasma membrane"/>
    <property type="evidence" value="ECO:0007669"/>
    <property type="project" value="UniProtKB-SubCell"/>
</dbReference>
<dbReference type="InterPro" id="IPR000727">
    <property type="entry name" value="T_SNARE_dom"/>
</dbReference>
<evidence type="ECO:0000256" key="5">
    <source>
        <dbReference type="ARBA" id="ARBA00022692"/>
    </source>
</evidence>
<dbReference type="GO" id="GO:0007165">
    <property type="term" value="P:signal transduction"/>
    <property type="evidence" value="ECO:0007669"/>
    <property type="project" value="UniProtKB-KW"/>
</dbReference>
<dbReference type="KEGG" id="swd:Swoo_0712"/>
<dbReference type="Pfam" id="PF00672">
    <property type="entry name" value="HAMP"/>
    <property type="match status" value="1"/>
</dbReference>
<keyword evidence="3" id="KW-0145">Chemotaxis</keyword>
<evidence type="ECO:0000259" key="12">
    <source>
        <dbReference type="PROSITE" id="PS50111"/>
    </source>
</evidence>
<dbReference type="Gene3D" id="3.30.450.20">
    <property type="entry name" value="PAS domain"/>
    <property type="match status" value="2"/>
</dbReference>
<evidence type="ECO:0000313" key="15">
    <source>
        <dbReference type="EMBL" id="ACA85007.1"/>
    </source>
</evidence>
<keyword evidence="6 11" id="KW-1133">Transmembrane helix</keyword>
<dbReference type="InterPro" id="IPR033479">
    <property type="entry name" value="dCache_1"/>
</dbReference>
<dbReference type="Proteomes" id="UP000002168">
    <property type="component" value="Chromosome"/>
</dbReference>
<comment type="similarity">
    <text evidence="9">Belongs to the methyl-accepting chemotaxis (MCP) protein family.</text>
</comment>
<dbReference type="PROSITE" id="PS50192">
    <property type="entry name" value="T_SNARE"/>
    <property type="match status" value="1"/>
</dbReference>
<dbReference type="Pfam" id="PF00015">
    <property type="entry name" value="MCPsignal"/>
    <property type="match status" value="1"/>
</dbReference>
<evidence type="ECO:0000256" key="3">
    <source>
        <dbReference type="ARBA" id="ARBA00022500"/>
    </source>
</evidence>
<evidence type="ECO:0000259" key="14">
    <source>
        <dbReference type="PROSITE" id="PS50885"/>
    </source>
</evidence>
<dbReference type="STRING" id="392500.Swoo_0712"/>
<dbReference type="SMART" id="SM00283">
    <property type="entry name" value="MA"/>
    <property type="match status" value="1"/>
</dbReference>
<feature type="domain" description="Methyl-accepting transducer" evidence="12">
    <location>
        <begin position="355"/>
        <end position="591"/>
    </location>
</feature>
<keyword evidence="16" id="KW-1185">Reference proteome</keyword>
<dbReference type="CDD" id="cd11386">
    <property type="entry name" value="MCP_signal"/>
    <property type="match status" value="1"/>
</dbReference>
<evidence type="ECO:0000259" key="13">
    <source>
        <dbReference type="PROSITE" id="PS50192"/>
    </source>
</evidence>